<organism evidence="2 3">
    <name type="scientific">Erwinia phage vB_EamM_Stratton</name>
    <dbReference type="NCBI Taxonomy" id="1883378"/>
    <lineage>
        <taxon>Viruses</taxon>
        <taxon>Duplodnaviria</taxon>
        <taxon>Heunggongvirae</taxon>
        <taxon>Uroviricota</taxon>
        <taxon>Caudoviricetes</taxon>
        <taxon>Chimalliviridae</taxon>
        <taxon>Erskinevirus</taxon>
        <taxon>Erskinevirus EaH2</taxon>
    </lineage>
</organism>
<keyword evidence="1" id="KW-0472">Membrane</keyword>
<accession>A0A1B2IGS1</accession>
<dbReference type="EMBL" id="KX397373">
    <property type="protein sequence ID" value="ANZ50470.1"/>
    <property type="molecule type" value="Genomic_DNA"/>
</dbReference>
<reference evidence="3" key="1">
    <citation type="submission" date="2016-06" db="EMBL/GenBank/DDBJ databases">
        <authorList>
            <person name="Berg J.A."/>
            <person name="Stratton M.L."/>
            <person name="Esplin I.D."/>
            <person name="Jensen G.L."/>
            <person name="Merrill B.D."/>
            <person name="Breakwell D.P."/>
            <person name="Hope S."/>
            <person name="Grose J.H."/>
        </authorList>
    </citation>
    <scope>NUCLEOTIDE SEQUENCE [LARGE SCALE GENOMIC DNA]</scope>
</reference>
<evidence type="ECO:0000256" key="1">
    <source>
        <dbReference type="SAM" id="Phobius"/>
    </source>
</evidence>
<sequence length="548" mass="62739">MKIEKNRDRLVIRLDDKEVGFNGFRGTRKDSNVPDVYDAKGAVIPRDRIMFMEIERYWMTLSADEKADLFGAYAELELLANEPPEVVRNHTPRLVEKISRYHRADRFKQLYPLSSVWIPENMSGTHDDMSTNYPEAMTYIVSDYYELIILAMMIKPFIPVFLSLGAFPTSKGAAVEMKRKNVYNLTYCMELLSDTDIMKLPAIPKLRGFLDSVLEKVQRDQSNKGMMSTSLSVLATVSGYGTDMMEEYVMAFAIIRLLSMRLIGAELPKGTMVENNMVAGLFFNVKQEIETGFAGKISNQNVLLKQHPENVVFNGERGKINSTDLIQARTAAPIKEYVRTEVFFKDYRKALKCLDIAVPPADVKTLIDSVQLNHTSPFYEMHEWLMAAALHRFADRRTYKDIDAEAFMCGMGLAQAVYLNYGMPEIAQLLSCEMIQSDLSTGYPIEPIDNEIKIKTDRYYPQAYRGQRNTSESSTLRDSLNLLFREHVGPFFFHLRATPEAAMLLKCEMDIEAYSPHKRIQNMLAEFLLIQARKKTEEVDWFNDKASA</sequence>
<proteinExistence type="predicted"/>
<dbReference type="Proteomes" id="UP000221949">
    <property type="component" value="Segment"/>
</dbReference>
<keyword evidence="1" id="KW-0812">Transmembrane</keyword>
<evidence type="ECO:0000313" key="2">
    <source>
        <dbReference type="EMBL" id="ANZ50470.1"/>
    </source>
</evidence>
<gene>
    <name evidence="2" type="ORF">STRATTON_45</name>
</gene>
<evidence type="ECO:0000313" key="3">
    <source>
        <dbReference type="Proteomes" id="UP000221949"/>
    </source>
</evidence>
<name>A0A1B2IGS1_9CAUD</name>
<keyword evidence="1" id="KW-1133">Transmembrane helix</keyword>
<feature type="transmembrane region" description="Helical" evidence="1">
    <location>
        <begin position="147"/>
        <end position="167"/>
    </location>
</feature>
<protein>
    <submittedName>
        <fullName evidence="2">Uncharacterized protein</fullName>
    </submittedName>
</protein>